<dbReference type="Proteomes" id="UP001216907">
    <property type="component" value="Unassembled WGS sequence"/>
</dbReference>
<dbReference type="InterPro" id="IPR047221">
    <property type="entry name" value="KaiC_N"/>
</dbReference>
<feature type="region of interest" description="Disordered" evidence="1">
    <location>
        <begin position="1"/>
        <end position="21"/>
    </location>
</feature>
<gene>
    <name evidence="3" type="primary">kaiC</name>
    <name evidence="3" type="ORF">PZE19_30915</name>
</gene>
<feature type="compositionally biased region" description="Basic and acidic residues" evidence="1">
    <location>
        <begin position="556"/>
        <end position="569"/>
    </location>
</feature>
<dbReference type="EC" id="2.7.11.1" evidence="3"/>
<accession>A0ABT6FL17</accession>
<feature type="compositionally biased region" description="Basic and acidic residues" evidence="1">
    <location>
        <begin position="588"/>
        <end position="598"/>
    </location>
</feature>
<dbReference type="CDD" id="cd19485">
    <property type="entry name" value="KaiC-N"/>
    <property type="match status" value="1"/>
</dbReference>
<protein>
    <submittedName>
        <fullName evidence="3">Circadian clock protein KaiC</fullName>
        <ecNumber evidence="3">2.7.11.1</ecNumber>
    </submittedName>
</protein>
<evidence type="ECO:0000313" key="4">
    <source>
        <dbReference type="Proteomes" id="UP001216907"/>
    </source>
</evidence>
<reference evidence="3 4" key="1">
    <citation type="submission" date="2023-03" db="EMBL/GenBank/DDBJ databases">
        <title>Paludisphaera mucosa sp. nov. a novel planctomycete from northern fen.</title>
        <authorList>
            <person name="Ivanova A."/>
        </authorList>
    </citation>
    <scope>NUCLEOTIDE SEQUENCE [LARGE SCALE GENOMIC DNA]</scope>
    <source>
        <strain evidence="3 4">Pla2</strain>
    </source>
</reference>
<keyword evidence="4" id="KW-1185">Reference proteome</keyword>
<dbReference type="InterPro" id="IPR047222">
    <property type="entry name" value="KaiC_C"/>
</dbReference>
<dbReference type="InterPro" id="IPR003593">
    <property type="entry name" value="AAA+_ATPase"/>
</dbReference>
<dbReference type="RefSeq" id="WP_277864528.1">
    <property type="nucleotide sequence ID" value="NZ_JARRAG010000003.1"/>
</dbReference>
<dbReference type="PANTHER" id="PTHR42926:SF1">
    <property type="entry name" value="CIRCADIAN CLOCK OSCILLATOR PROTEIN KAIC 1"/>
    <property type="match status" value="1"/>
</dbReference>
<sequence>MSNGAETTAVGGRGGVGREARALPKVPTGIEGLDEILGGGLPRGRPTLICGSAGCGKTLFGMEFLVKGVLLHGEPGVFMAFEESEEELTQNVRSLGFDLDRLVEEGRFAVDYVHIDRSEIEENGEYDLEGLFIRLGLAIDSIGAKRVVLDTLETLFGGLSNEAVLRAELRRLFRWLKEKGVTAVITAERGDGTLTRQGLEEYVSDCVILLDHRVYDQVSTRRLRVVKYRGTSHGTNEFPFLIDEEGITVLPVTSMGLQHEASDERVSSGVPQLDAMLGGGGFYRGSSILVSGTAGSGKTSLAGHFAEAACRRGERCLYFAFEESRSQAVRNARSIGLDLQRWIDDGLLLFHATRPTFSGLEVHLASMLKLIRDFRPDVVVVDPISNMISAGTPGEAHAMLLRLIDALKHRQVTALFTSLNSAGDASLEQTDLGISSLIDSWILVRDIELGGERNRGMYILKSRGMAHSNQIREYLLTDRGIALLDVYVGPEGVLTGSMRLAQEAREAAATAAREQEDARRRREVERRRAALEAQIAALRADLDRVEDEATATDEESQARERRRTLDRETMAQSRKVGEDDETAAPRRPTKEGDHGSRA</sequence>
<dbReference type="CDD" id="cd19484">
    <property type="entry name" value="KaiC_C"/>
    <property type="match status" value="1"/>
</dbReference>
<dbReference type="GO" id="GO:0004674">
    <property type="term" value="F:protein serine/threonine kinase activity"/>
    <property type="evidence" value="ECO:0007669"/>
    <property type="project" value="UniProtKB-EC"/>
</dbReference>
<feature type="region of interest" description="Disordered" evidence="1">
    <location>
        <begin position="546"/>
        <end position="598"/>
    </location>
</feature>
<dbReference type="SMART" id="SM00382">
    <property type="entry name" value="AAA"/>
    <property type="match status" value="2"/>
</dbReference>
<feature type="domain" description="KaiC" evidence="2">
    <location>
        <begin position="24"/>
        <end position="263"/>
    </location>
</feature>
<evidence type="ECO:0000313" key="3">
    <source>
        <dbReference type="EMBL" id="MDG3008201.1"/>
    </source>
</evidence>
<feature type="domain" description="KaiC" evidence="2">
    <location>
        <begin position="264"/>
        <end position="497"/>
    </location>
</feature>
<dbReference type="Pfam" id="PF06745">
    <property type="entry name" value="ATPase"/>
    <property type="match status" value="2"/>
</dbReference>
<feature type="compositionally biased region" description="Low complexity" evidence="1">
    <location>
        <begin position="1"/>
        <end position="10"/>
    </location>
</feature>
<proteinExistence type="predicted"/>
<dbReference type="PROSITE" id="PS51146">
    <property type="entry name" value="KAIC"/>
    <property type="match status" value="2"/>
</dbReference>
<dbReference type="InterPro" id="IPR010624">
    <property type="entry name" value="KaiC_dom"/>
</dbReference>
<evidence type="ECO:0000259" key="2">
    <source>
        <dbReference type="PROSITE" id="PS51146"/>
    </source>
</evidence>
<dbReference type="PANTHER" id="PTHR42926">
    <property type="match status" value="1"/>
</dbReference>
<dbReference type="InterPro" id="IPR051347">
    <property type="entry name" value="Circadian_clock_KaiC-rel"/>
</dbReference>
<keyword evidence="3" id="KW-0808">Transferase</keyword>
<dbReference type="NCBIfam" id="NF006799">
    <property type="entry name" value="PRK09302.1"/>
    <property type="match status" value="1"/>
</dbReference>
<organism evidence="3 4">
    <name type="scientific">Paludisphaera mucosa</name>
    <dbReference type="NCBI Taxonomy" id="3030827"/>
    <lineage>
        <taxon>Bacteria</taxon>
        <taxon>Pseudomonadati</taxon>
        <taxon>Planctomycetota</taxon>
        <taxon>Planctomycetia</taxon>
        <taxon>Isosphaerales</taxon>
        <taxon>Isosphaeraceae</taxon>
        <taxon>Paludisphaera</taxon>
    </lineage>
</organism>
<evidence type="ECO:0000256" key="1">
    <source>
        <dbReference type="SAM" id="MobiDB-lite"/>
    </source>
</evidence>
<dbReference type="InterPro" id="IPR014774">
    <property type="entry name" value="KaiC-like_dom"/>
</dbReference>
<comment type="caution">
    <text evidence="3">The sequence shown here is derived from an EMBL/GenBank/DDBJ whole genome shotgun (WGS) entry which is preliminary data.</text>
</comment>
<dbReference type="InterPro" id="IPR027417">
    <property type="entry name" value="P-loop_NTPase"/>
</dbReference>
<dbReference type="Gene3D" id="3.40.50.300">
    <property type="entry name" value="P-loop containing nucleotide triphosphate hydrolases"/>
    <property type="match status" value="2"/>
</dbReference>
<feature type="compositionally biased region" description="Acidic residues" evidence="1">
    <location>
        <begin position="546"/>
        <end position="555"/>
    </location>
</feature>
<name>A0ABT6FL17_9BACT</name>
<dbReference type="EMBL" id="JARRAG010000003">
    <property type="protein sequence ID" value="MDG3008201.1"/>
    <property type="molecule type" value="Genomic_DNA"/>
</dbReference>
<dbReference type="PRINTS" id="PR01874">
    <property type="entry name" value="DNAREPAIRADA"/>
</dbReference>
<dbReference type="SUPFAM" id="SSF52540">
    <property type="entry name" value="P-loop containing nucleoside triphosphate hydrolases"/>
    <property type="match status" value="2"/>
</dbReference>